<dbReference type="EMBL" id="SJSN01000009">
    <property type="protein sequence ID" value="TCD08318.1"/>
    <property type="molecule type" value="Genomic_DNA"/>
</dbReference>
<dbReference type="Gene3D" id="2.120.10.30">
    <property type="entry name" value="TolB, C-terminal domain"/>
    <property type="match status" value="1"/>
</dbReference>
<evidence type="ECO:0000313" key="6">
    <source>
        <dbReference type="EMBL" id="TCD08318.1"/>
    </source>
</evidence>
<dbReference type="SUPFAM" id="SSF46626">
    <property type="entry name" value="Cytochrome c"/>
    <property type="match status" value="1"/>
</dbReference>
<comment type="caution">
    <text evidence="6">The sequence shown here is derived from an EMBL/GenBank/DDBJ whole genome shotgun (WGS) entry which is preliminary data.</text>
</comment>
<dbReference type="GO" id="GO:0046872">
    <property type="term" value="F:metal ion binding"/>
    <property type="evidence" value="ECO:0007669"/>
    <property type="project" value="UniProtKB-KW"/>
</dbReference>
<dbReference type="PANTHER" id="PTHR19328:SF13">
    <property type="entry name" value="HIPL1 PROTEIN"/>
    <property type="match status" value="1"/>
</dbReference>
<dbReference type="Pfam" id="PF13442">
    <property type="entry name" value="Cytochrome_CBB3"/>
    <property type="match status" value="1"/>
</dbReference>
<evidence type="ECO:0000256" key="1">
    <source>
        <dbReference type="ARBA" id="ARBA00022617"/>
    </source>
</evidence>
<proteinExistence type="predicted"/>
<reference evidence="6 7" key="1">
    <citation type="submission" date="2019-02" db="EMBL/GenBank/DDBJ databases">
        <title>Pedobacter sp. RP-3-11 sp. nov., isolated from Arctic soil.</title>
        <authorList>
            <person name="Dahal R.H."/>
        </authorList>
    </citation>
    <scope>NUCLEOTIDE SEQUENCE [LARGE SCALE GENOMIC DNA]</scope>
    <source>
        <strain evidence="6 7">RP-3-11</strain>
    </source>
</reference>
<dbReference type="OrthoDB" id="9770043at2"/>
<dbReference type="Proteomes" id="UP000291485">
    <property type="component" value="Unassembled WGS sequence"/>
</dbReference>
<dbReference type="InterPro" id="IPR011041">
    <property type="entry name" value="Quinoprot_gluc/sorb_DH_b-prop"/>
</dbReference>
<sequence>MNMRINHLASLALVLGFAFLSGFNYRKKNMYGKEVFFKIDTLAANLIVPWQITFLPDKTMLFTERTGEVRLIRNGKLSERPVLKVNDIKAESKTGLLGTVLHPNFIKNHLIYIAQNYGENNKIRLRVVQYLYEKDNLINPKTLIQGIPGARNHTGCRLVFGPDKKLYISTGDADQPILAQDLKTYNGKILRINDDGSIPKDNPFIENDTAKKEIWSYGHRNPQGLAFEPFTNKLYATEHGPTGGDELNVIEKGSNYGWPVIHHQETKHGMVKPFLEYTPSIGPAEATFYKGNAFPELKGSLLVACLRGESILRIQLDQGKVVKQEVLLKKQYGRIRSIVVGPDGFIYISTSNFDLPESKGERPYDMILRLSPSTEKGNQIIAQQIISNNKGDIVQSSPANMFNQLCASCHGDKLQGSTSVYSLVGGKFKHGGDKKSIVNNITNGIVDKGMPAWNGAISKKDIESLADYVLLNTK</sequence>
<keyword evidence="2 4" id="KW-0479">Metal-binding</keyword>
<keyword evidence="7" id="KW-1185">Reference proteome</keyword>
<dbReference type="Pfam" id="PF07995">
    <property type="entry name" value="GSDH"/>
    <property type="match status" value="1"/>
</dbReference>
<dbReference type="InterPro" id="IPR036909">
    <property type="entry name" value="Cyt_c-like_dom_sf"/>
</dbReference>
<dbReference type="PROSITE" id="PS51007">
    <property type="entry name" value="CYTC"/>
    <property type="match status" value="1"/>
</dbReference>
<evidence type="ECO:0000256" key="4">
    <source>
        <dbReference type="PROSITE-ProRule" id="PRU00433"/>
    </source>
</evidence>
<gene>
    <name evidence="6" type="ORF">EZ449_13025</name>
</gene>
<dbReference type="AlphaFoldDB" id="A0A4R0P2T3"/>
<keyword evidence="1 4" id="KW-0349">Heme</keyword>
<evidence type="ECO:0000313" key="7">
    <source>
        <dbReference type="Proteomes" id="UP000291485"/>
    </source>
</evidence>
<dbReference type="GO" id="GO:0009055">
    <property type="term" value="F:electron transfer activity"/>
    <property type="evidence" value="ECO:0007669"/>
    <property type="project" value="InterPro"/>
</dbReference>
<keyword evidence="3 4" id="KW-0408">Iron</keyword>
<evidence type="ECO:0000256" key="3">
    <source>
        <dbReference type="ARBA" id="ARBA00023004"/>
    </source>
</evidence>
<evidence type="ECO:0000256" key="2">
    <source>
        <dbReference type="ARBA" id="ARBA00022723"/>
    </source>
</evidence>
<dbReference type="SUPFAM" id="SSF50952">
    <property type="entry name" value="Soluble quinoprotein glucose dehydrogenase"/>
    <property type="match status" value="1"/>
</dbReference>
<accession>A0A4R0P2T3</accession>
<protein>
    <submittedName>
        <fullName evidence="6">PQQ-dependent sugar dehydrogenase</fullName>
    </submittedName>
</protein>
<name>A0A4R0P2T3_9SPHI</name>
<dbReference type="InterPro" id="IPR009056">
    <property type="entry name" value="Cyt_c-like_dom"/>
</dbReference>
<dbReference type="Gene3D" id="1.10.760.10">
    <property type="entry name" value="Cytochrome c-like domain"/>
    <property type="match status" value="1"/>
</dbReference>
<organism evidence="6 7">
    <name type="scientific">Pedobacter frigidisoli</name>
    <dbReference type="NCBI Taxonomy" id="2530455"/>
    <lineage>
        <taxon>Bacteria</taxon>
        <taxon>Pseudomonadati</taxon>
        <taxon>Bacteroidota</taxon>
        <taxon>Sphingobacteriia</taxon>
        <taxon>Sphingobacteriales</taxon>
        <taxon>Sphingobacteriaceae</taxon>
        <taxon>Pedobacter</taxon>
    </lineage>
</organism>
<dbReference type="InterPro" id="IPR011042">
    <property type="entry name" value="6-blade_b-propeller_TolB-like"/>
</dbReference>
<evidence type="ECO:0000259" key="5">
    <source>
        <dbReference type="PROSITE" id="PS51007"/>
    </source>
</evidence>
<dbReference type="GO" id="GO:0020037">
    <property type="term" value="F:heme binding"/>
    <property type="evidence" value="ECO:0007669"/>
    <property type="project" value="InterPro"/>
</dbReference>
<dbReference type="InterPro" id="IPR012938">
    <property type="entry name" value="Glc/Sorbosone_DH"/>
</dbReference>
<dbReference type="PANTHER" id="PTHR19328">
    <property type="entry name" value="HEDGEHOG-INTERACTING PROTEIN"/>
    <property type="match status" value="1"/>
</dbReference>
<feature type="domain" description="Cytochrome c" evidence="5">
    <location>
        <begin position="372"/>
        <end position="473"/>
    </location>
</feature>